<dbReference type="Proteomes" id="UP000635606">
    <property type="component" value="Unassembled WGS sequence"/>
</dbReference>
<feature type="active site" description="Nucleophile" evidence="1">
    <location>
        <position position="187"/>
    </location>
</feature>
<dbReference type="PANTHER" id="PTHR40111">
    <property type="entry name" value="CEPHALOSPORIN-C DEACETYLASE"/>
    <property type="match status" value="1"/>
</dbReference>
<dbReference type="GO" id="GO:0005976">
    <property type="term" value="P:polysaccharide metabolic process"/>
    <property type="evidence" value="ECO:0007669"/>
    <property type="project" value="TreeGrafter"/>
</dbReference>
<keyword evidence="6" id="KW-1185">Reference proteome</keyword>
<proteinExistence type="predicted"/>
<feature type="active site" description="Charge relay system" evidence="1">
    <location>
        <position position="303"/>
    </location>
</feature>
<dbReference type="Pfam" id="PF05448">
    <property type="entry name" value="AXE1"/>
    <property type="match status" value="1"/>
</dbReference>
<dbReference type="Gene3D" id="3.40.50.1820">
    <property type="entry name" value="alpha/beta hydrolase"/>
    <property type="match status" value="1"/>
</dbReference>
<evidence type="ECO:0000313" key="5">
    <source>
        <dbReference type="EMBL" id="GIJ65110.1"/>
    </source>
</evidence>
<feature type="region of interest" description="Disordered" evidence="3">
    <location>
        <begin position="120"/>
        <end position="144"/>
    </location>
</feature>
<evidence type="ECO:0000259" key="4">
    <source>
        <dbReference type="Pfam" id="PF05448"/>
    </source>
</evidence>
<sequence>MLVDWPEEELRRYLPERDEPDDFDEFWTATLDQARERATPARFVPYDAGLATVDVHDVTFSGFDGQPVRGWFLVPRDASGPLPCVVEYIGYGGGRGLAHERLFWSAAGYAHFVMDTRGQGSAGSSVADTPDPDSAGTPQTPGFMTRGVTDPQTYYYRRVFTDAVRAVEAVREHPVVDATKVVVAGGSQGGGITLAAAGLADGLAAALPDVPFLCHYRRATAITDAYPYQELVTFCRTHRSQADRVFSTLRYFDGVNFAARATAPTLFSVALMDAVCPPSTVFAAFNHYAGERKDITVWPFNGHEGGAGFNQGVQRAYLASLLDA</sequence>
<feature type="domain" description="Acetyl xylan esterase" evidence="4">
    <location>
        <begin position="2"/>
        <end position="317"/>
    </location>
</feature>
<accession>A0A8J4E7H9</accession>
<dbReference type="InterPro" id="IPR039069">
    <property type="entry name" value="CE7"/>
</dbReference>
<dbReference type="InterPro" id="IPR029058">
    <property type="entry name" value="AB_hydrolase_fold"/>
</dbReference>
<dbReference type="EMBL" id="BOPH01000001">
    <property type="protein sequence ID" value="GIJ65110.1"/>
    <property type="molecule type" value="Genomic_DNA"/>
</dbReference>
<dbReference type="SUPFAM" id="SSF53474">
    <property type="entry name" value="alpha/beta-Hydrolases"/>
    <property type="match status" value="1"/>
</dbReference>
<evidence type="ECO:0000256" key="2">
    <source>
        <dbReference type="PIRSR" id="PIRSR639069-2"/>
    </source>
</evidence>
<protein>
    <submittedName>
        <fullName evidence="5">Acetylxylan esterase</fullName>
    </submittedName>
</protein>
<evidence type="ECO:0000256" key="1">
    <source>
        <dbReference type="PIRSR" id="PIRSR639069-1"/>
    </source>
</evidence>
<evidence type="ECO:0000256" key="3">
    <source>
        <dbReference type="SAM" id="MobiDB-lite"/>
    </source>
</evidence>
<organism evidence="5 6">
    <name type="scientific">Virgisporangium ochraceum</name>
    <dbReference type="NCBI Taxonomy" id="65505"/>
    <lineage>
        <taxon>Bacteria</taxon>
        <taxon>Bacillati</taxon>
        <taxon>Actinomycetota</taxon>
        <taxon>Actinomycetes</taxon>
        <taxon>Micromonosporales</taxon>
        <taxon>Micromonosporaceae</taxon>
        <taxon>Virgisporangium</taxon>
    </lineage>
</organism>
<dbReference type="RefSeq" id="WP_203925125.1">
    <property type="nucleotide sequence ID" value="NZ_BOPH01000001.1"/>
</dbReference>
<dbReference type="PANTHER" id="PTHR40111:SF1">
    <property type="entry name" value="CEPHALOSPORIN-C DEACETYLASE"/>
    <property type="match status" value="1"/>
</dbReference>
<evidence type="ECO:0000313" key="6">
    <source>
        <dbReference type="Proteomes" id="UP000635606"/>
    </source>
</evidence>
<dbReference type="InterPro" id="IPR008391">
    <property type="entry name" value="AXE1_dom"/>
</dbReference>
<name>A0A8J4E7H9_9ACTN</name>
<feature type="binding site" evidence="2">
    <location>
        <position position="91"/>
    </location>
    <ligand>
        <name>substrate</name>
    </ligand>
</feature>
<feature type="active site" description="Charge relay system" evidence="1">
    <location>
        <position position="273"/>
    </location>
</feature>
<reference evidence="5" key="1">
    <citation type="submission" date="2021-01" db="EMBL/GenBank/DDBJ databases">
        <title>Whole genome shotgun sequence of Virgisporangium ochraceum NBRC 16418.</title>
        <authorList>
            <person name="Komaki H."/>
            <person name="Tamura T."/>
        </authorList>
    </citation>
    <scope>NUCLEOTIDE SEQUENCE</scope>
    <source>
        <strain evidence="5">NBRC 16418</strain>
    </source>
</reference>
<gene>
    <name evidence="5" type="ORF">Voc01_000270</name>
</gene>
<dbReference type="AlphaFoldDB" id="A0A8J4E7H9"/>
<comment type="caution">
    <text evidence="5">The sequence shown here is derived from an EMBL/GenBank/DDBJ whole genome shotgun (WGS) entry which is preliminary data.</text>
</comment>
<dbReference type="GO" id="GO:0052689">
    <property type="term" value="F:carboxylic ester hydrolase activity"/>
    <property type="evidence" value="ECO:0007669"/>
    <property type="project" value="TreeGrafter"/>
</dbReference>